<comment type="subcellular location">
    <subcellularLocation>
        <location evidence="2">Cytoplasm</location>
    </subcellularLocation>
    <subcellularLocation>
        <location evidence="1">Nucleus</location>
    </subcellularLocation>
</comment>
<evidence type="ECO:0000256" key="5">
    <source>
        <dbReference type="SAM" id="MobiDB-lite"/>
    </source>
</evidence>
<gene>
    <name evidence="7" type="ORF">EJB05_00503</name>
</gene>
<dbReference type="EMBL" id="RWGY01000002">
    <property type="protein sequence ID" value="TVU49205.1"/>
    <property type="molecule type" value="Genomic_DNA"/>
</dbReference>
<feature type="non-terminal residue" evidence="7">
    <location>
        <position position="1"/>
    </location>
</feature>
<evidence type="ECO:0000256" key="4">
    <source>
        <dbReference type="ARBA" id="ARBA00023242"/>
    </source>
</evidence>
<name>A0A5J9WMM9_9POAL</name>
<sequence>MRGLLGYYRSFSSLEKPWNKYVLLDNDKAHDNAKGIEKECFSSADEHFKEPDGDGSFVMLLYAKKTSRMILEVLKRGPRATIEPETHVVKTPHEPADISNTSSRSLGEVVASSSPSQSMLSQNGPDSLSRLRLFYSKAVKAELDQKVSPTPSRTLSGRFNDVSLTGGGGQQQLLLDTAEPNTKFSHNTY</sequence>
<evidence type="ECO:0000313" key="8">
    <source>
        <dbReference type="Proteomes" id="UP000324897"/>
    </source>
</evidence>
<evidence type="ECO:0000259" key="6">
    <source>
        <dbReference type="Pfam" id="PF13943"/>
    </source>
</evidence>
<feature type="compositionally biased region" description="Polar residues" evidence="5">
    <location>
        <begin position="179"/>
        <end position="189"/>
    </location>
</feature>
<dbReference type="Proteomes" id="UP000324897">
    <property type="component" value="Chromosome 6"/>
</dbReference>
<feature type="domain" description="WPP" evidence="6">
    <location>
        <begin position="19"/>
        <end position="81"/>
    </location>
</feature>
<accession>A0A5J9WMM9</accession>
<dbReference type="Gramene" id="TVU49205">
    <property type="protein sequence ID" value="TVU49205"/>
    <property type="gene ID" value="EJB05_00503"/>
</dbReference>
<keyword evidence="8" id="KW-1185">Reference proteome</keyword>
<comment type="caution">
    <text evidence="7">The sequence shown here is derived from an EMBL/GenBank/DDBJ whole genome shotgun (WGS) entry which is preliminary data.</text>
</comment>
<evidence type="ECO:0000256" key="3">
    <source>
        <dbReference type="ARBA" id="ARBA00022490"/>
    </source>
</evidence>
<dbReference type="OrthoDB" id="1722409at2759"/>
<dbReference type="InterPro" id="IPR025265">
    <property type="entry name" value="WPP_dom"/>
</dbReference>
<dbReference type="AlphaFoldDB" id="A0A5J9WMM9"/>
<keyword evidence="4" id="KW-0539">Nucleus</keyword>
<evidence type="ECO:0000313" key="7">
    <source>
        <dbReference type="EMBL" id="TVU49205.1"/>
    </source>
</evidence>
<keyword evidence="3" id="KW-0963">Cytoplasm</keyword>
<reference evidence="7 8" key="1">
    <citation type="journal article" date="2019" name="Sci. Rep.">
        <title>A high-quality genome of Eragrostis curvula grass provides insights into Poaceae evolution and supports new strategies to enhance forage quality.</title>
        <authorList>
            <person name="Carballo J."/>
            <person name="Santos B.A.C.M."/>
            <person name="Zappacosta D."/>
            <person name="Garbus I."/>
            <person name="Selva J.P."/>
            <person name="Gallo C.A."/>
            <person name="Diaz A."/>
            <person name="Albertini E."/>
            <person name="Caccamo M."/>
            <person name="Echenique V."/>
        </authorList>
    </citation>
    <scope>NUCLEOTIDE SEQUENCE [LARGE SCALE GENOMIC DNA]</scope>
    <source>
        <strain evidence="8">cv. Victoria</strain>
        <tissue evidence="7">Leaf</tissue>
    </source>
</reference>
<evidence type="ECO:0000256" key="1">
    <source>
        <dbReference type="ARBA" id="ARBA00004123"/>
    </source>
</evidence>
<proteinExistence type="predicted"/>
<dbReference type="Pfam" id="PF13943">
    <property type="entry name" value="WPP"/>
    <property type="match status" value="1"/>
</dbReference>
<protein>
    <recommendedName>
        <fullName evidence="6">WPP domain-containing protein</fullName>
    </recommendedName>
</protein>
<organism evidence="7 8">
    <name type="scientific">Eragrostis curvula</name>
    <name type="common">weeping love grass</name>
    <dbReference type="NCBI Taxonomy" id="38414"/>
    <lineage>
        <taxon>Eukaryota</taxon>
        <taxon>Viridiplantae</taxon>
        <taxon>Streptophyta</taxon>
        <taxon>Embryophyta</taxon>
        <taxon>Tracheophyta</taxon>
        <taxon>Spermatophyta</taxon>
        <taxon>Magnoliopsida</taxon>
        <taxon>Liliopsida</taxon>
        <taxon>Poales</taxon>
        <taxon>Poaceae</taxon>
        <taxon>PACMAD clade</taxon>
        <taxon>Chloridoideae</taxon>
        <taxon>Eragrostideae</taxon>
        <taxon>Eragrostidinae</taxon>
        <taxon>Eragrostis</taxon>
    </lineage>
</organism>
<evidence type="ECO:0000256" key="2">
    <source>
        <dbReference type="ARBA" id="ARBA00004496"/>
    </source>
</evidence>
<feature type="compositionally biased region" description="Polar residues" evidence="5">
    <location>
        <begin position="147"/>
        <end position="157"/>
    </location>
</feature>
<dbReference type="GO" id="GO:0005737">
    <property type="term" value="C:cytoplasm"/>
    <property type="evidence" value="ECO:0007669"/>
    <property type="project" value="UniProtKB-SubCell"/>
</dbReference>
<feature type="region of interest" description="Disordered" evidence="5">
    <location>
        <begin position="145"/>
        <end position="189"/>
    </location>
</feature>
<dbReference type="Gene3D" id="1.10.246.200">
    <property type="entry name" value="WPP domain"/>
    <property type="match status" value="1"/>
</dbReference>
<dbReference type="GO" id="GO:0005634">
    <property type="term" value="C:nucleus"/>
    <property type="evidence" value="ECO:0007669"/>
    <property type="project" value="UniProtKB-SubCell"/>
</dbReference>
<dbReference type="InterPro" id="IPR038214">
    <property type="entry name" value="WPP_sf"/>
</dbReference>